<feature type="compositionally biased region" description="Basic residues" evidence="1">
    <location>
        <begin position="78"/>
        <end position="87"/>
    </location>
</feature>
<comment type="caution">
    <text evidence="2">The sequence shown here is derived from an EMBL/GenBank/DDBJ whole genome shotgun (WGS) entry which is preliminary data.</text>
</comment>
<proteinExistence type="predicted"/>
<reference evidence="2 3" key="1">
    <citation type="submission" date="2022-05" db="EMBL/GenBank/DDBJ databases">
        <authorList>
            <consortium name="Genoscope - CEA"/>
            <person name="William W."/>
        </authorList>
    </citation>
    <scope>NUCLEOTIDE SEQUENCE [LARGE SCALE GENOMIC DNA]</scope>
</reference>
<evidence type="ECO:0000313" key="2">
    <source>
        <dbReference type="EMBL" id="CAH3026885.1"/>
    </source>
</evidence>
<dbReference type="EMBL" id="CALNXI010000425">
    <property type="protein sequence ID" value="CAH3026885.1"/>
    <property type="molecule type" value="Genomic_DNA"/>
</dbReference>
<gene>
    <name evidence="2" type="ORF">PEVE_00030143</name>
</gene>
<name>A0ABN8MEJ6_9CNID</name>
<dbReference type="Proteomes" id="UP001159427">
    <property type="component" value="Unassembled WGS sequence"/>
</dbReference>
<evidence type="ECO:0000256" key="1">
    <source>
        <dbReference type="SAM" id="MobiDB-lite"/>
    </source>
</evidence>
<evidence type="ECO:0000313" key="3">
    <source>
        <dbReference type="Proteomes" id="UP001159427"/>
    </source>
</evidence>
<protein>
    <submittedName>
        <fullName evidence="2">Uncharacterized protein</fullName>
    </submittedName>
</protein>
<accession>A0ABN8MEJ6</accession>
<sequence>IRKIIRRVQKRNIPDNFMNSRHRISILNIAYFIMTDCKKQEKMSLFKQVLREITMILKAFLKTIPTKMKPTKCPAREKKMRQEKRNKKAGEKARSRNFAFCACPLK</sequence>
<feature type="non-terminal residue" evidence="2">
    <location>
        <position position="1"/>
    </location>
</feature>
<feature type="region of interest" description="Disordered" evidence="1">
    <location>
        <begin position="68"/>
        <end position="93"/>
    </location>
</feature>
<organism evidence="2 3">
    <name type="scientific">Porites evermanni</name>
    <dbReference type="NCBI Taxonomy" id="104178"/>
    <lineage>
        <taxon>Eukaryota</taxon>
        <taxon>Metazoa</taxon>
        <taxon>Cnidaria</taxon>
        <taxon>Anthozoa</taxon>
        <taxon>Hexacorallia</taxon>
        <taxon>Scleractinia</taxon>
        <taxon>Fungiina</taxon>
        <taxon>Poritidae</taxon>
        <taxon>Porites</taxon>
    </lineage>
</organism>
<feature type="non-terminal residue" evidence="2">
    <location>
        <position position="106"/>
    </location>
</feature>
<keyword evidence="3" id="KW-1185">Reference proteome</keyword>